<name>A0A9P8UXH1_9PEZI</name>
<gene>
    <name evidence="2" type="ORF">BKA67DRAFT_529883</name>
</gene>
<dbReference type="EMBL" id="JAGPXC010000001">
    <property type="protein sequence ID" value="KAH6659744.1"/>
    <property type="molecule type" value="Genomic_DNA"/>
</dbReference>
<evidence type="ECO:0000313" key="3">
    <source>
        <dbReference type="Proteomes" id="UP000758603"/>
    </source>
</evidence>
<evidence type="ECO:0000256" key="1">
    <source>
        <dbReference type="SAM" id="Phobius"/>
    </source>
</evidence>
<dbReference type="RefSeq" id="XP_045963875.1">
    <property type="nucleotide sequence ID" value="XM_046099148.1"/>
</dbReference>
<keyword evidence="1" id="KW-0812">Transmembrane</keyword>
<comment type="caution">
    <text evidence="2">The sequence shown here is derived from an EMBL/GenBank/DDBJ whole genome shotgun (WGS) entry which is preliminary data.</text>
</comment>
<feature type="transmembrane region" description="Helical" evidence="1">
    <location>
        <begin position="52"/>
        <end position="76"/>
    </location>
</feature>
<accession>A0A9P8UXH1</accession>
<evidence type="ECO:0000313" key="2">
    <source>
        <dbReference type="EMBL" id="KAH6659744.1"/>
    </source>
</evidence>
<keyword evidence="1" id="KW-0472">Membrane</keyword>
<protein>
    <submittedName>
        <fullName evidence="2">Uncharacterized protein</fullName>
    </submittedName>
</protein>
<keyword evidence="3" id="KW-1185">Reference proteome</keyword>
<proteinExistence type="predicted"/>
<reference evidence="2" key="1">
    <citation type="journal article" date="2021" name="Nat. Commun.">
        <title>Genetic determinants of endophytism in the Arabidopsis root mycobiome.</title>
        <authorList>
            <person name="Mesny F."/>
            <person name="Miyauchi S."/>
            <person name="Thiergart T."/>
            <person name="Pickel B."/>
            <person name="Atanasova L."/>
            <person name="Karlsson M."/>
            <person name="Huettel B."/>
            <person name="Barry K.W."/>
            <person name="Haridas S."/>
            <person name="Chen C."/>
            <person name="Bauer D."/>
            <person name="Andreopoulos W."/>
            <person name="Pangilinan J."/>
            <person name="LaButti K."/>
            <person name="Riley R."/>
            <person name="Lipzen A."/>
            <person name="Clum A."/>
            <person name="Drula E."/>
            <person name="Henrissat B."/>
            <person name="Kohler A."/>
            <person name="Grigoriev I.V."/>
            <person name="Martin F.M."/>
            <person name="Hacquard S."/>
        </authorList>
    </citation>
    <scope>NUCLEOTIDE SEQUENCE</scope>
    <source>
        <strain evidence="2">MPI-SDFR-AT-0073</strain>
    </source>
</reference>
<sequence>MWVATAMKWKGPLETLLDNWYSTTFDIQALSSRLKPITWQSMMVMMHLPQMLIFPFASAVLGVLAHQVVLVALFSIESCSTVRRRLAFVDLGTGDSPSFSTSGKQKDLITTSSLKDSIKDMATS</sequence>
<dbReference type="GeneID" id="70128040"/>
<keyword evidence="1" id="KW-1133">Transmembrane helix</keyword>
<organism evidence="2 3">
    <name type="scientific">Truncatella angustata</name>
    <dbReference type="NCBI Taxonomy" id="152316"/>
    <lineage>
        <taxon>Eukaryota</taxon>
        <taxon>Fungi</taxon>
        <taxon>Dikarya</taxon>
        <taxon>Ascomycota</taxon>
        <taxon>Pezizomycotina</taxon>
        <taxon>Sordariomycetes</taxon>
        <taxon>Xylariomycetidae</taxon>
        <taxon>Amphisphaeriales</taxon>
        <taxon>Sporocadaceae</taxon>
        <taxon>Truncatella</taxon>
    </lineage>
</organism>
<dbReference type="AlphaFoldDB" id="A0A9P8UXH1"/>
<dbReference type="Proteomes" id="UP000758603">
    <property type="component" value="Unassembled WGS sequence"/>
</dbReference>